<evidence type="ECO:0000256" key="2">
    <source>
        <dbReference type="ARBA" id="ARBA00023125"/>
    </source>
</evidence>
<dbReference type="InterPro" id="IPR036388">
    <property type="entry name" value="WH-like_DNA-bd_sf"/>
</dbReference>
<gene>
    <name evidence="5" type="ORF">DCF17_22210</name>
</gene>
<dbReference type="GO" id="GO:0003677">
    <property type="term" value="F:DNA binding"/>
    <property type="evidence" value="ECO:0007669"/>
    <property type="project" value="UniProtKB-KW"/>
</dbReference>
<organism evidence="5 6">
    <name type="scientific">Shackletoniella antarctica</name>
    <dbReference type="NCBI Taxonomy" id="268115"/>
    <lineage>
        <taxon>Bacteria</taxon>
        <taxon>Bacillati</taxon>
        <taxon>Cyanobacteriota</taxon>
        <taxon>Cyanophyceae</taxon>
        <taxon>Oculatellales</taxon>
        <taxon>Oculatellaceae</taxon>
        <taxon>Shackletoniella</taxon>
    </lineage>
</organism>
<evidence type="ECO:0000256" key="1">
    <source>
        <dbReference type="ARBA" id="ARBA00023015"/>
    </source>
</evidence>
<evidence type="ECO:0000259" key="4">
    <source>
        <dbReference type="PROSITE" id="PS51063"/>
    </source>
</evidence>
<reference evidence="5 6" key="2">
    <citation type="submission" date="2018-06" db="EMBL/GenBank/DDBJ databases">
        <title>Metagenomic assembly of (sub)arctic Cyanobacteria and their associated microbiome from non-axenic cultures.</title>
        <authorList>
            <person name="Baurain D."/>
        </authorList>
    </citation>
    <scope>NUCLEOTIDE SEQUENCE [LARGE SCALE GENOMIC DNA]</scope>
    <source>
        <strain evidence="5">ULC041bin1</strain>
    </source>
</reference>
<keyword evidence="1" id="KW-0805">Transcription regulation</keyword>
<evidence type="ECO:0000313" key="6">
    <source>
        <dbReference type="Proteomes" id="UP000249081"/>
    </source>
</evidence>
<dbReference type="EMBL" id="QBMN01000264">
    <property type="protein sequence ID" value="PZO33268.1"/>
    <property type="molecule type" value="Genomic_DNA"/>
</dbReference>
<sequence>MPRPQLSVLQTFNPKASLPPLGDRVWLIERGIVRTLTWNADGHVTTLGLWGREDIVGPPLTRLRPYQMECLTPVTVTELALGSQSSEQSNGQRLLLNHLWHSQELFSLVQIPYLADRLLHLLRWLANRFGHQTPDGLLLPPLLTHKQLSEILGSSRVTVTRLLNLLERQGQVVRFSKRSGATVQAGAGMPGSSRAILLPQHQRLSQG</sequence>
<dbReference type="SMART" id="SM00419">
    <property type="entry name" value="HTH_CRP"/>
    <property type="match status" value="1"/>
</dbReference>
<reference evidence="6" key="1">
    <citation type="submission" date="2018-04" db="EMBL/GenBank/DDBJ databases">
        <authorList>
            <person name="Cornet L."/>
        </authorList>
    </citation>
    <scope>NUCLEOTIDE SEQUENCE [LARGE SCALE GENOMIC DNA]</scope>
</reference>
<dbReference type="Gene3D" id="2.60.120.10">
    <property type="entry name" value="Jelly Rolls"/>
    <property type="match status" value="1"/>
</dbReference>
<dbReference type="Gene3D" id="1.10.10.10">
    <property type="entry name" value="Winged helix-like DNA-binding domain superfamily/Winged helix DNA-binding domain"/>
    <property type="match status" value="1"/>
</dbReference>
<evidence type="ECO:0000313" key="5">
    <source>
        <dbReference type="EMBL" id="PZO33268.1"/>
    </source>
</evidence>
<name>A0A2W4XPB3_9CYAN</name>
<dbReference type="InterPro" id="IPR014710">
    <property type="entry name" value="RmlC-like_jellyroll"/>
</dbReference>
<feature type="domain" description="HTH crp-type" evidence="4">
    <location>
        <begin position="114"/>
        <end position="187"/>
    </location>
</feature>
<dbReference type="InterPro" id="IPR012318">
    <property type="entry name" value="HTH_CRP"/>
</dbReference>
<proteinExistence type="predicted"/>
<comment type="caution">
    <text evidence="5">The sequence shown here is derived from an EMBL/GenBank/DDBJ whole genome shotgun (WGS) entry which is preliminary data.</text>
</comment>
<protein>
    <recommendedName>
        <fullName evidence="4">HTH crp-type domain-containing protein</fullName>
    </recommendedName>
</protein>
<dbReference type="InterPro" id="IPR018490">
    <property type="entry name" value="cNMP-bd_dom_sf"/>
</dbReference>
<dbReference type="InterPro" id="IPR036390">
    <property type="entry name" value="WH_DNA-bd_sf"/>
</dbReference>
<dbReference type="Pfam" id="PF13545">
    <property type="entry name" value="HTH_Crp_2"/>
    <property type="match status" value="1"/>
</dbReference>
<accession>A0A2W4XPB3</accession>
<dbReference type="SUPFAM" id="SSF46785">
    <property type="entry name" value="Winged helix' DNA-binding domain"/>
    <property type="match status" value="1"/>
</dbReference>
<dbReference type="AlphaFoldDB" id="A0A2W4XPB3"/>
<dbReference type="PROSITE" id="PS51063">
    <property type="entry name" value="HTH_CRP_2"/>
    <property type="match status" value="1"/>
</dbReference>
<keyword evidence="3" id="KW-0804">Transcription</keyword>
<keyword evidence="2" id="KW-0238">DNA-binding</keyword>
<dbReference type="GO" id="GO:0006355">
    <property type="term" value="P:regulation of DNA-templated transcription"/>
    <property type="evidence" value="ECO:0007669"/>
    <property type="project" value="InterPro"/>
</dbReference>
<dbReference type="Proteomes" id="UP000249081">
    <property type="component" value="Unassembled WGS sequence"/>
</dbReference>
<evidence type="ECO:0000256" key="3">
    <source>
        <dbReference type="ARBA" id="ARBA00023163"/>
    </source>
</evidence>
<dbReference type="SUPFAM" id="SSF51206">
    <property type="entry name" value="cAMP-binding domain-like"/>
    <property type="match status" value="1"/>
</dbReference>